<feature type="compositionally biased region" description="Acidic residues" evidence="1">
    <location>
        <begin position="163"/>
        <end position="180"/>
    </location>
</feature>
<feature type="region of interest" description="Disordered" evidence="1">
    <location>
        <begin position="131"/>
        <end position="213"/>
    </location>
</feature>
<feature type="compositionally biased region" description="Basic residues" evidence="1">
    <location>
        <begin position="184"/>
        <end position="197"/>
    </location>
</feature>
<organism evidence="2 3">
    <name type="scientific">Liparis tanakae</name>
    <name type="common">Tanaka's snailfish</name>
    <dbReference type="NCBI Taxonomy" id="230148"/>
    <lineage>
        <taxon>Eukaryota</taxon>
        <taxon>Metazoa</taxon>
        <taxon>Chordata</taxon>
        <taxon>Craniata</taxon>
        <taxon>Vertebrata</taxon>
        <taxon>Euteleostomi</taxon>
        <taxon>Actinopterygii</taxon>
        <taxon>Neopterygii</taxon>
        <taxon>Teleostei</taxon>
        <taxon>Neoteleostei</taxon>
        <taxon>Acanthomorphata</taxon>
        <taxon>Eupercaria</taxon>
        <taxon>Perciformes</taxon>
        <taxon>Cottioidei</taxon>
        <taxon>Cottales</taxon>
        <taxon>Liparidae</taxon>
        <taxon>Liparis</taxon>
    </lineage>
</organism>
<protein>
    <submittedName>
        <fullName evidence="2">Uncharacterized protein</fullName>
    </submittedName>
</protein>
<dbReference type="Proteomes" id="UP000314294">
    <property type="component" value="Unassembled WGS sequence"/>
</dbReference>
<evidence type="ECO:0000313" key="3">
    <source>
        <dbReference type="Proteomes" id="UP000314294"/>
    </source>
</evidence>
<evidence type="ECO:0000313" key="2">
    <source>
        <dbReference type="EMBL" id="TNN59401.1"/>
    </source>
</evidence>
<sequence>MNPRRRNPRGTPEEPGGRFLSSLSAGALLISRVEKASHKAADCLFPAALEPSPRSDRTKREERREKREERDLHWRRNEISQASEHLKDVSVQSDGERPGCTSNGSFLLCGVLWGTDEDGLSRAGGHIRDRLLRNNTEPQRGGDVGLDDPERLRRRRGRRGKEGEEEEGELGEEEEGEEGEEDKRKKRKKRKEKMRKKKEGDEGELGGEEKEEE</sequence>
<feature type="region of interest" description="Disordered" evidence="1">
    <location>
        <begin position="42"/>
        <end position="99"/>
    </location>
</feature>
<accession>A0A4Z2H1F1</accession>
<name>A0A4Z2H1F1_9TELE</name>
<reference evidence="2 3" key="1">
    <citation type="submission" date="2019-03" db="EMBL/GenBank/DDBJ databases">
        <title>First draft genome of Liparis tanakae, snailfish: a comprehensive survey of snailfish specific genes.</title>
        <authorList>
            <person name="Kim W."/>
            <person name="Song I."/>
            <person name="Jeong J.-H."/>
            <person name="Kim D."/>
            <person name="Kim S."/>
            <person name="Ryu S."/>
            <person name="Song J.Y."/>
            <person name="Lee S.K."/>
        </authorList>
    </citation>
    <scope>NUCLEOTIDE SEQUENCE [LARGE SCALE GENOMIC DNA]</scope>
    <source>
        <tissue evidence="2">Muscle</tissue>
    </source>
</reference>
<gene>
    <name evidence="2" type="ORF">EYF80_030416</name>
</gene>
<dbReference type="EMBL" id="SRLO01000357">
    <property type="protein sequence ID" value="TNN59401.1"/>
    <property type="molecule type" value="Genomic_DNA"/>
</dbReference>
<evidence type="ECO:0000256" key="1">
    <source>
        <dbReference type="SAM" id="MobiDB-lite"/>
    </source>
</evidence>
<proteinExistence type="predicted"/>
<feature type="compositionally biased region" description="Basic and acidic residues" evidence="1">
    <location>
        <begin position="53"/>
        <end position="88"/>
    </location>
</feature>
<feature type="compositionally biased region" description="Acidic residues" evidence="1">
    <location>
        <begin position="201"/>
        <end position="213"/>
    </location>
</feature>
<keyword evidence="3" id="KW-1185">Reference proteome</keyword>
<dbReference type="AlphaFoldDB" id="A0A4Z2H1F1"/>
<comment type="caution">
    <text evidence="2">The sequence shown here is derived from an EMBL/GenBank/DDBJ whole genome shotgun (WGS) entry which is preliminary data.</text>
</comment>